<comment type="subcellular location">
    <subcellularLocation>
        <location evidence="1">Cell membrane</location>
    </subcellularLocation>
</comment>
<dbReference type="InterPro" id="IPR052051">
    <property type="entry name" value="TCR_complex_component"/>
</dbReference>
<dbReference type="InterPro" id="IPR013106">
    <property type="entry name" value="Ig_V-set"/>
</dbReference>
<evidence type="ECO:0000259" key="8">
    <source>
        <dbReference type="PROSITE" id="PS50835"/>
    </source>
</evidence>
<evidence type="ECO:0000313" key="9">
    <source>
        <dbReference type="Ensembl" id="ENSAPEP00000029572.1"/>
    </source>
</evidence>
<dbReference type="SUPFAM" id="SSF48726">
    <property type="entry name" value="Immunoglobulin"/>
    <property type="match status" value="1"/>
</dbReference>
<keyword evidence="4" id="KW-0391">Immunity</keyword>
<dbReference type="PANTHER" id="PTHR19433:SF111">
    <property type="entry name" value="T CELL RECEPTOR ALPHA VARIABLE 4"/>
    <property type="match status" value="1"/>
</dbReference>
<accession>A0A3P8U2Q2</accession>
<reference evidence="9" key="3">
    <citation type="submission" date="2025-09" db="UniProtKB">
        <authorList>
            <consortium name="Ensembl"/>
        </authorList>
    </citation>
    <scope>IDENTIFICATION</scope>
</reference>
<evidence type="ECO:0000256" key="2">
    <source>
        <dbReference type="ARBA" id="ARBA00022475"/>
    </source>
</evidence>
<dbReference type="InterPro" id="IPR013783">
    <property type="entry name" value="Ig-like_fold"/>
</dbReference>
<dbReference type="GeneTree" id="ENSGT00400000023727"/>
<evidence type="ECO:0000256" key="4">
    <source>
        <dbReference type="ARBA" id="ARBA00022859"/>
    </source>
</evidence>
<dbReference type="Pfam" id="PF07686">
    <property type="entry name" value="V-set"/>
    <property type="match status" value="1"/>
</dbReference>
<keyword evidence="10" id="KW-1185">Reference proteome</keyword>
<dbReference type="OMA" id="YYYGNRT"/>
<protein>
    <recommendedName>
        <fullName evidence="8">Ig-like domain-containing protein</fullName>
    </recommendedName>
</protein>
<dbReference type="SMART" id="SM00409">
    <property type="entry name" value="IG"/>
    <property type="match status" value="1"/>
</dbReference>
<dbReference type="PROSITE" id="PS50835">
    <property type="entry name" value="IG_LIKE"/>
    <property type="match status" value="1"/>
</dbReference>
<organism evidence="9 10">
    <name type="scientific">Amphiprion percula</name>
    <name type="common">Orange clownfish</name>
    <name type="synonym">Lutjanus percula</name>
    <dbReference type="NCBI Taxonomy" id="161767"/>
    <lineage>
        <taxon>Eukaryota</taxon>
        <taxon>Metazoa</taxon>
        <taxon>Chordata</taxon>
        <taxon>Craniata</taxon>
        <taxon>Vertebrata</taxon>
        <taxon>Euteleostomi</taxon>
        <taxon>Actinopterygii</taxon>
        <taxon>Neopterygii</taxon>
        <taxon>Teleostei</taxon>
        <taxon>Neoteleostei</taxon>
        <taxon>Acanthomorphata</taxon>
        <taxon>Ovalentaria</taxon>
        <taxon>Pomacentridae</taxon>
        <taxon>Amphiprion</taxon>
    </lineage>
</organism>
<dbReference type="Ensembl" id="ENSAPET00000030367.1">
    <property type="protein sequence ID" value="ENSAPEP00000029572.1"/>
    <property type="gene ID" value="ENSAPEG00000021025.1"/>
</dbReference>
<keyword evidence="2" id="KW-1003">Cell membrane</keyword>
<evidence type="ECO:0000256" key="3">
    <source>
        <dbReference type="ARBA" id="ARBA00022729"/>
    </source>
</evidence>
<keyword evidence="5" id="KW-0472">Membrane</keyword>
<dbReference type="GO" id="GO:0009617">
    <property type="term" value="P:response to bacterium"/>
    <property type="evidence" value="ECO:0007669"/>
    <property type="project" value="TreeGrafter"/>
</dbReference>
<evidence type="ECO:0000256" key="5">
    <source>
        <dbReference type="ARBA" id="ARBA00023136"/>
    </source>
</evidence>
<dbReference type="GO" id="GO:0005886">
    <property type="term" value="C:plasma membrane"/>
    <property type="evidence" value="ECO:0007669"/>
    <property type="project" value="UniProtKB-SubCell"/>
</dbReference>
<reference evidence="9 10" key="1">
    <citation type="submission" date="2018-03" db="EMBL/GenBank/DDBJ databases">
        <title>Finding Nemo's genes: A chromosome-scale reference assembly of the genome of the orange clownfish Amphiprion percula.</title>
        <authorList>
            <person name="Lehmann R."/>
        </authorList>
    </citation>
    <scope>NUCLEOTIDE SEQUENCE</scope>
</reference>
<feature type="domain" description="Ig-like" evidence="8">
    <location>
        <begin position="6"/>
        <end position="135"/>
    </location>
</feature>
<dbReference type="InterPro" id="IPR007110">
    <property type="entry name" value="Ig-like_dom"/>
</dbReference>
<keyword evidence="6" id="KW-1015">Disulfide bond</keyword>
<dbReference type="Gene3D" id="2.60.40.10">
    <property type="entry name" value="Immunoglobulins"/>
    <property type="match status" value="1"/>
</dbReference>
<name>A0A3P8U2Q2_AMPPE</name>
<keyword evidence="3" id="KW-0732">Signal</keyword>
<sequence length="175" mass="19988">QMVRVPVLILCSQRFSGRLQETLAHNLVSGSVLEVTARTGDNITLYCDCKVSSGVYIVWIRNCSHENQPSLVLKSTDRDLWEGVANLKPPRFEFVKNDSSDSYDLLIKNISNADEGLYYCGTEELKVENNKEHITPTDVYRYSNMTTRIILSKYVDLNYLFVNVIVFTAKCNYLT</sequence>
<keyword evidence="7" id="KW-0325">Glycoprotein</keyword>
<evidence type="ECO:0000313" key="10">
    <source>
        <dbReference type="Proteomes" id="UP000265080"/>
    </source>
</evidence>
<dbReference type="Proteomes" id="UP000265080">
    <property type="component" value="Chromosome 3"/>
</dbReference>
<evidence type="ECO:0000256" key="1">
    <source>
        <dbReference type="ARBA" id="ARBA00004236"/>
    </source>
</evidence>
<proteinExistence type="predicted"/>
<dbReference type="AlphaFoldDB" id="A0A3P8U2Q2"/>
<dbReference type="InterPro" id="IPR036179">
    <property type="entry name" value="Ig-like_dom_sf"/>
</dbReference>
<dbReference type="InterPro" id="IPR003599">
    <property type="entry name" value="Ig_sub"/>
</dbReference>
<reference evidence="9" key="2">
    <citation type="submission" date="2025-08" db="UniProtKB">
        <authorList>
            <consortium name="Ensembl"/>
        </authorList>
    </citation>
    <scope>IDENTIFICATION</scope>
</reference>
<dbReference type="GO" id="GO:0002376">
    <property type="term" value="P:immune system process"/>
    <property type="evidence" value="ECO:0007669"/>
    <property type="project" value="UniProtKB-KW"/>
</dbReference>
<evidence type="ECO:0000256" key="6">
    <source>
        <dbReference type="ARBA" id="ARBA00023157"/>
    </source>
</evidence>
<dbReference type="PANTHER" id="PTHR19433">
    <property type="entry name" value="T-CELL RECEPTOR ALPHA CHAIN V REGION-RELATED"/>
    <property type="match status" value="1"/>
</dbReference>
<evidence type="ECO:0000256" key="7">
    <source>
        <dbReference type="ARBA" id="ARBA00023180"/>
    </source>
</evidence>